<evidence type="ECO:0000256" key="1">
    <source>
        <dbReference type="SAM" id="Phobius"/>
    </source>
</evidence>
<feature type="transmembrane region" description="Helical" evidence="1">
    <location>
        <begin position="7"/>
        <end position="27"/>
    </location>
</feature>
<evidence type="ECO:0000313" key="2">
    <source>
        <dbReference type="EMBL" id="ETJ37502.1"/>
    </source>
</evidence>
<protein>
    <submittedName>
        <fullName evidence="2">Uncharacterized protein</fullName>
    </submittedName>
</protein>
<dbReference type="AlphaFoldDB" id="W1Y4N2"/>
<keyword evidence="1" id="KW-0812">Transmembrane</keyword>
<gene>
    <name evidence="2" type="ORF">Q604_UNBC08275G0001</name>
</gene>
<keyword evidence="1" id="KW-0472">Membrane</keyword>
<comment type="caution">
    <text evidence="2">The sequence shown here is derived from an EMBL/GenBank/DDBJ whole genome shotgun (WGS) entry which is preliminary data.</text>
</comment>
<reference evidence="2" key="1">
    <citation type="submission" date="2013-12" db="EMBL/GenBank/DDBJ databases">
        <title>A Varibaculum cambriense genome reconstructed from a premature infant gut community with otherwise low bacterial novelty that shifts toward anaerobic metabolism during the third week of life.</title>
        <authorList>
            <person name="Brown C.T."/>
            <person name="Sharon I."/>
            <person name="Thomas B.C."/>
            <person name="Castelle C.J."/>
            <person name="Morowitz M.J."/>
            <person name="Banfield J.F."/>
        </authorList>
    </citation>
    <scope>NUCLEOTIDE SEQUENCE</scope>
</reference>
<dbReference type="EMBL" id="AZMM01008275">
    <property type="protein sequence ID" value="ETJ37502.1"/>
    <property type="molecule type" value="Genomic_DNA"/>
</dbReference>
<organism evidence="2">
    <name type="scientific">human gut metagenome</name>
    <dbReference type="NCBI Taxonomy" id="408170"/>
    <lineage>
        <taxon>unclassified sequences</taxon>
        <taxon>metagenomes</taxon>
        <taxon>organismal metagenomes</taxon>
    </lineage>
</organism>
<feature type="non-terminal residue" evidence="2">
    <location>
        <position position="28"/>
    </location>
</feature>
<proteinExistence type="predicted"/>
<sequence>MNQYIKFIVRVLLTCFFIAFLGGIIQVL</sequence>
<keyword evidence="1" id="KW-1133">Transmembrane helix</keyword>
<accession>W1Y4N2</accession>
<name>W1Y4N2_9ZZZZ</name>